<reference evidence="2 3" key="1">
    <citation type="journal article" date="2014" name="Am. J. Bot.">
        <title>Genome assembly and annotation for red clover (Trifolium pratense; Fabaceae).</title>
        <authorList>
            <person name="Istvanek J."/>
            <person name="Jaros M."/>
            <person name="Krenek A."/>
            <person name="Repkova J."/>
        </authorList>
    </citation>
    <scope>NUCLEOTIDE SEQUENCE [LARGE SCALE GENOMIC DNA]</scope>
    <source>
        <strain evidence="3">cv. Tatra</strain>
        <tissue evidence="2">Young leaves</tissue>
    </source>
</reference>
<comment type="caution">
    <text evidence="2">The sequence shown here is derived from an EMBL/GenBank/DDBJ whole genome shotgun (WGS) entry which is preliminary data.</text>
</comment>
<dbReference type="Proteomes" id="UP000236291">
    <property type="component" value="Unassembled WGS sequence"/>
</dbReference>
<reference evidence="2 3" key="2">
    <citation type="journal article" date="2017" name="Front. Plant Sci.">
        <title>Gene Classification and Mining of Molecular Markers Useful in Red Clover (Trifolium pratense) Breeding.</title>
        <authorList>
            <person name="Istvanek J."/>
            <person name="Dluhosova J."/>
            <person name="Dluhos P."/>
            <person name="Patkova L."/>
            <person name="Nedelnik J."/>
            <person name="Repkova J."/>
        </authorList>
    </citation>
    <scope>NUCLEOTIDE SEQUENCE [LARGE SCALE GENOMIC DNA]</scope>
    <source>
        <strain evidence="3">cv. Tatra</strain>
        <tissue evidence="2">Young leaves</tissue>
    </source>
</reference>
<dbReference type="AlphaFoldDB" id="A0A2K3JKG8"/>
<sequence>MVNLDDGHGLIWHRQVPLKVSILSWRLFRDKLPMKKNLVTRGIISADARYCVSGWSDVESTHHLLLSCSFFGSLYPMVRTWIGSMVVDANSLPDHFVQFIQPVGGQRARRSFMQLIWLACVWNTTSSLHQMLDKKKSLEKTFSIPGKRLNAS</sequence>
<proteinExistence type="predicted"/>
<evidence type="ECO:0000259" key="1">
    <source>
        <dbReference type="Pfam" id="PF13966"/>
    </source>
</evidence>
<accession>A0A2K3JKG8</accession>
<evidence type="ECO:0000313" key="2">
    <source>
        <dbReference type="EMBL" id="PNX54524.1"/>
    </source>
</evidence>
<name>A0A2K3JKG8_TRIPR</name>
<dbReference type="EMBL" id="ASHM01068282">
    <property type="protein sequence ID" value="PNX54524.1"/>
    <property type="molecule type" value="Genomic_DNA"/>
</dbReference>
<evidence type="ECO:0000313" key="3">
    <source>
        <dbReference type="Proteomes" id="UP000236291"/>
    </source>
</evidence>
<gene>
    <name evidence="2" type="ORF">L195_g048144</name>
</gene>
<dbReference type="Pfam" id="PF13966">
    <property type="entry name" value="zf-RVT"/>
    <property type="match status" value="1"/>
</dbReference>
<feature type="domain" description="Reverse transcriptase zinc-binding" evidence="1">
    <location>
        <begin position="8"/>
        <end position="71"/>
    </location>
</feature>
<dbReference type="InterPro" id="IPR026960">
    <property type="entry name" value="RVT-Znf"/>
</dbReference>
<protein>
    <submittedName>
        <fullName evidence="2">Kinesin-like protein</fullName>
    </submittedName>
</protein>
<organism evidence="2 3">
    <name type="scientific">Trifolium pratense</name>
    <name type="common">Red clover</name>
    <dbReference type="NCBI Taxonomy" id="57577"/>
    <lineage>
        <taxon>Eukaryota</taxon>
        <taxon>Viridiplantae</taxon>
        <taxon>Streptophyta</taxon>
        <taxon>Embryophyta</taxon>
        <taxon>Tracheophyta</taxon>
        <taxon>Spermatophyta</taxon>
        <taxon>Magnoliopsida</taxon>
        <taxon>eudicotyledons</taxon>
        <taxon>Gunneridae</taxon>
        <taxon>Pentapetalae</taxon>
        <taxon>rosids</taxon>
        <taxon>fabids</taxon>
        <taxon>Fabales</taxon>
        <taxon>Fabaceae</taxon>
        <taxon>Papilionoideae</taxon>
        <taxon>50 kb inversion clade</taxon>
        <taxon>NPAAA clade</taxon>
        <taxon>Hologalegina</taxon>
        <taxon>IRL clade</taxon>
        <taxon>Trifolieae</taxon>
        <taxon>Trifolium</taxon>
    </lineage>
</organism>